<dbReference type="AlphaFoldDB" id="A0A4Y2QWJ2"/>
<keyword evidence="3" id="KW-1185">Reference proteome</keyword>
<dbReference type="EMBL" id="BGPR01015018">
    <property type="protein sequence ID" value="GBN67691.1"/>
    <property type="molecule type" value="Genomic_DNA"/>
</dbReference>
<dbReference type="OrthoDB" id="6427620at2759"/>
<comment type="caution">
    <text evidence="2">The sequence shown here is derived from an EMBL/GenBank/DDBJ whole genome shotgun (WGS) entry which is preliminary data.</text>
</comment>
<keyword evidence="1" id="KW-0732">Signal</keyword>
<dbReference type="Proteomes" id="UP000499080">
    <property type="component" value="Unassembled WGS sequence"/>
</dbReference>
<reference evidence="2 3" key="1">
    <citation type="journal article" date="2019" name="Sci. Rep.">
        <title>Orb-weaving spider Araneus ventricosus genome elucidates the spidroin gene catalogue.</title>
        <authorList>
            <person name="Kono N."/>
            <person name="Nakamura H."/>
            <person name="Ohtoshi R."/>
            <person name="Moran D.A.P."/>
            <person name="Shinohara A."/>
            <person name="Yoshida Y."/>
            <person name="Fujiwara M."/>
            <person name="Mori M."/>
            <person name="Tomita M."/>
            <person name="Arakawa K."/>
        </authorList>
    </citation>
    <scope>NUCLEOTIDE SEQUENCE [LARGE SCALE GENOMIC DNA]</scope>
</reference>
<evidence type="ECO:0000313" key="2">
    <source>
        <dbReference type="EMBL" id="GBN67691.1"/>
    </source>
</evidence>
<protein>
    <submittedName>
        <fullName evidence="2">Uncharacterized protein</fullName>
    </submittedName>
</protein>
<organism evidence="2 3">
    <name type="scientific">Araneus ventricosus</name>
    <name type="common">Orbweaver spider</name>
    <name type="synonym">Epeira ventricosa</name>
    <dbReference type="NCBI Taxonomy" id="182803"/>
    <lineage>
        <taxon>Eukaryota</taxon>
        <taxon>Metazoa</taxon>
        <taxon>Ecdysozoa</taxon>
        <taxon>Arthropoda</taxon>
        <taxon>Chelicerata</taxon>
        <taxon>Arachnida</taxon>
        <taxon>Araneae</taxon>
        <taxon>Araneomorphae</taxon>
        <taxon>Entelegynae</taxon>
        <taxon>Araneoidea</taxon>
        <taxon>Araneidae</taxon>
        <taxon>Araneus</taxon>
    </lineage>
</organism>
<feature type="chain" id="PRO_5021493054" evidence="1">
    <location>
        <begin position="23"/>
        <end position="231"/>
    </location>
</feature>
<accession>A0A4Y2QWJ2</accession>
<gene>
    <name evidence="2" type="ORF">AVEN_127558_1</name>
</gene>
<evidence type="ECO:0000313" key="3">
    <source>
        <dbReference type="Proteomes" id="UP000499080"/>
    </source>
</evidence>
<proteinExistence type="predicted"/>
<evidence type="ECO:0000256" key="1">
    <source>
        <dbReference type="SAM" id="SignalP"/>
    </source>
</evidence>
<feature type="signal peptide" evidence="1">
    <location>
        <begin position="1"/>
        <end position="22"/>
    </location>
</feature>
<sequence length="231" mass="27343">MYSARFLLVVCVFYCLIPDIFSEDNDCEYVPLNRCNLEINTELIPGNRTQLPEICRKILRYRLCVLVNKFQTKDLCGWPLVLKKADSLLDELCYKDTLFREKFLDVVPCLKTVILNHEADCEVWANVVLNEIRKYPEYVSIRNTISQQCMRNTCTAECYRLYMLGECGKTAEYIYSKILQRSFFYLLKCNSPKQHQLAFTLVNYLHQNLDQGVEMYLIQSQLYYQPMMTNY</sequence>
<name>A0A4Y2QWJ2_ARAVE</name>